<dbReference type="Pfam" id="PF03466">
    <property type="entry name" value="LysR_substrate"/>
    <property type="match status" value="1"/>
</dbReference>
<dbReference type="InterPro" id="IPR036390">
    <property type="entry name" value="WH_DNA-bd_sf"/>
</dbReference>
<sequence length="299" mass="34623">MEIQALRYFYAVAKTENMTRAAAQLHVSQSTISRQLKALEEELGQKLFIRHSFSIELTQQGRLLQDQAQDLLMMADKIEHEFRTWDEVDGGDLYLGLAESYQIRWLASWIRQFKEQYPKLHYHVTSGDREQVYERLDRGVLDFGVVCEQPNPDKYSYLLLPETDTWGAVMRSDSPLAMKKTIRVEDLAGQPLFASEEAWEHDLPSWGQDKMASLQLEGSFRLAYNGSIFVREGLGIMLTFDRLIDTSPGSGLTFVPLAPKLEERLYFTWRKDATFSPIAERFCKYVLEKNQMSKQRNAD</sequence>
<keyword evidence="4" id="KW-0804">Transcription</keyword>
<accession>A0A844FMT6</accession>
<gene>
    <name evidence="6" type="ORF">FYJ61_05445</name>
</gene>
<keyword evidence="3" id="KW-0238">DNA-binding</keyword>
<evidence type="ECO:0000256" key="3">
    <source>
        <dbReference type="ARBA" id="ARBA00023125"/>
    </source>
</evidence>
<reference evidence="6 7" key="1">
    <citation type="submission" date="2019-08" db="EMBL/GenBank/DDBJ databases">
        <title>In-depth cultivation of the pig gut microbiome towards novel bacterial diversity and tailored functional studies.</title>
        <authorList>
            <person name="Wylensek D."/>
            <person name="Hitch T.C.A."/>
            <person name="Clavel T."/>
        </authorList>
    </citation>
    <scope>NUCLEOTIDE SEQUENCE [LARGE SCALE GENOMIC DNA]</scope>
    <source>
        <strain evidence="6 7">WCA-470BD-2E</strain>
    </source>
</reference>
<dbReference type="SUPFAM" id="SSF46785">
    <property type="entry name" value="Winged helix' DNA-binding domain"/>
    <property type="match status" value="1"/>
</dbReference>
<dbReference type="PRINTS" id="PR00039">
    <property type="entry name" value="HTHLYSR"/>
</dbReference>
<dbReference type="PANTHER" id="PTHR30346:SF28">
    <property type="entry name" value="HTH-TYPE TRANSCRIPTIONAL REGULATOR CYNR"/>
    <property type="match status" value="1"/>
</dbReference>
<evidence type="ECO:0000256" key="1">
    <source>
        <dbReference type="ARBA" id="ARBA00009437"/>
    </source>
</evidence>
<dbReference type="EMBL" id="VUMW01000012">
    <property type="protein sequence ID" value="MST79911.1"/>
    <property type="molecule type" value="Genomic_DNA"/>
</dbReference>
<proteinExistence type="inferred from homology"/>
<evidence type="ECO:0000313" key="6">
    <source>
        <dbReference type="EMBL" id="MST79911.1"/>
    </source>
</evidence>
<comment type="similarity">
    <text evidence="1">Belongs to the LysR transcriptional regulatory family.</text>
</comment>
<dbReference type="SUPFAM" id="SSF53850">
    <property type="entry name" value="Periplasmic binding protein-like II"/>
    <property type="match status" value="1"/>
</dbReference>
<comment type="caution">
    <text evidence="6">The sequence shown here is derived from an EMBL/GenBank/DDBJ whole genome shotgun (WGS) entry which is preliminary data.</text>
</comment>
<dbReference type="Gene3D" id="1.10.10.10">
    <property type="entry name" value="Winged helix-like DNA-binding domain superfamily/Winged helix DNA-binding domain"/>
    <property type="match status" value="1"/>
</dbReference>
<evidence type="ECO:0000256" key="2">
    <source>
        <dbReference type="ARBA" id="ARBA00023015"/>
    </source>
</evidence>
<evidence type="ECO:0000256" key="4">
    <source>
        <dbReference type="ARBA" id="ARBA00023163"/>
    </source>
</evidence>
<organism evidence="6 7">
    <name type="scientific">Lactobacillus equicursoris</name>
    <dbReference type="NCBI Taxonomy" id="420645"/>
    <lineage>
        <taxon>Bacteria</taxon>
        <taxon>Bacillati</taxon>
        <taxon>Bacillota</taxon>
        <taxon>Bacilli</taxon>
        <taxon>Lactobacillales</taxon>
        <taxon>Lactobacillaceae</taxon>
        <taxon>Lactobacillus</taxon>
    </lineage>
</organism>
<dbReference type="AlphaFoldDB" id="A0A844FMT6"/>
<feature type="domain" description="HTH lysR-type" evidence="5">
    <location>
        <begin position="1"/>
        <end position="58"/>
    </location>
</feature>
<dbReference type="RefSeq" id="WP_154486875.1">
    <property type="nucleotide sequence ID" value="NZ_VUMW01000012.1"/>
</dbReference>
<dbReference type="Pfam" id="PF00126">
    <property type="entry name" value="HTH_1"/>
    <property type="match status" value="1"/>
</dbReference>
<dbReference type="InterPro" id="IPR000847">
    <property type="entry name" value="LysR_HTH_N"/>
</dbReference>
<dbReference type="CDD" id="cd05466">
    <property type="entry name" value="PBP2_LTTR_substrate"/>
    <property type="match status" value="1"/>
</dbReference>
<dbReference type="FunFam" id="1.10.10.10:FF:000001">
    <property type="entry name" value="LysR family transcriptional regulator"/>
    <property type="match status" value="1"/>
</dbReference>
<dbReference type="Gene3D" id="3.40.190.290">
    <property type="match status" value="1"/>
</dbReference>
<dbReference type="PANTHER" id="PTHR30346">
    <property type="entry name" value="TRANSCRIPTIONAL DUAL REGULATOR HCAR-RELATED"/>
    <property type="match status" value="1"/>
</dbReference>
<dbReference type="InterPro" id="IPR036388">
    <property type="entry name" value="WH-like_DNA-bd_sf"/>
</dbReference>
<keyword evidence="2" id="KW-0805">Transcription regulation</keyword>
<dbReference type="GO" id="GO:0003677">
    <property type="term" value="F:DNA binding"/>
    <property type="evidence" value="ECO:0007669"/>
    <property type="project" value="UniProtKB-KW"/>
</dbReference>
<dbReference type="PROSITE" id="PS50931">
    <property type="entry name" value="HTH_LYSR"/>
    <property type="match status" value="1"/>
</dbReference>
<dbReference type="InterPro" id="IPR005119">
    <property type="entry name" value="LysR_subst-bd"/>
</dbReference>
<dbReference type="Proteomes" id="UP000452141">
    <property type="component" value="Unassembled WGS sequence"/>
</dbReference>
<dbReference type="GO" id="GO:0032993">
    <property type="term" value="C:protein-DNA complex"/>
    <property type="evidence" value="ECO:0007669"/>
    <property type="project" value="TreeGrafter"/>
</dbReference>
<evidence type="ECO:0000313" key="7">
    <source>
        <dbReference type="Proteomes" id="UP000452141"/>
    </source>
</evidence>
<evidence type="ECO:0000259" key="5">
    <source>
        <dbReference type="PROSITE" id="PS50931"/>
    </source>
</evidence>
<name>A0A844FMT6_9LACO</name>
<dbReference type="GO" id="GO:0003700">
    <property type="term" value="F:DNA-binding transcription factor activity"/>
    <property type="evidence" value="ECO:0007669"/>
    <property type="project" value="InterPro"/>
</dbReference>
<protein>
    <submittedName>
        <fullName evidence="6">LysR family transcriptional regulator</fullName>
    </submittedName>
</protein>